<sequence length="293" mass="33825">MKKKQPRESCKWTRRCSVHWNSDFFSLSLSLSFATDMKPVIKTSILGDPRSVLNEKGVETLMLSKMEASGVLFCQRLKYRVKSIQVPEESPLDIKTEVEPSSNSCKTPDKKHSTKTSVKEYICQLCGIEYRQSISLVRHMRIHTGEAPHVCELCGRAFRRKDWLQLHSSVHTGNKRKPAKSFSCHECGKTFTGSTALQSHLYKHRGERPFICVHCHKTFYSQTNLKRHLVDSHSDNKAFSCPVCGGRFSRLFSLQKHMRIHTGEMPFSCPDCGKTFRDKYSMDTHRKRHLDKR</sequence>
<feature type="domain" description="C2H2-type" evidence="7">
    <location>
        <begin position="182"/>
        <end position="209"/>
    </location>
</feature>
<evidence type="ECO:0000256" key="5">
    <source>
        <dbReference type="PROSITE-ProRule" id="PRU00042"/>
    </source>
</evidence>
<dbReference type="InterPro" id="IPR050717">
    <property type="entry name" value="C2H2-ZF_Transcription_Reg"/>
</dbReference>
<dbReference type="PROSITE" id="PS50157">
    <property type="entry name" value="ZINC_FINGER_C2H2_2"/>
    <property type="match status" value="6"/>
</dbReference>
<dbReference type="InterPro" id="IPR013087">
    <property type="entry name" value="Znf_C2H2_type"/>
</dbReference>
<evidence type="ECO:0000256" key="3">
    <source>
        <dbReference type="ARBA" id="ARBA00022771"/>
    </source>
</evidence>
<dbReference type="InterPro" id="IPR036236">
    <property type="entry name" value="Znf_C2H2_sf"/>
</dbReference>
<protein>
    <recommendedName>
        <fullName evidence="7">C2H2-type domain-containing protein</fullName>
    </recommendedName>
</protein>
<dbReference type="SMART" id="SM00355">
    <property type="entry name" value="ZnF_C2H2"/>
    <property type="match status" value="6"/>
</dbReference>
<keyword evidence="1" id="KW-0479">Metal-binding</keyword>
<evidence type="ECO:0000256" key="6">
    <source>
        <dbReference type="SAM" id="MobiDB-lite"/>
    </source>
</evidence>
<dbReference type="Gene3D" id="3.30.160.60">
    <property type="entry name" value="Classic Zinc Finger"/>
    <property type="match status" value="6"/>
</dbReference>
<feature type="domain" description="C2H2-type" evidence="7">
    <location>
        <begin position="210"/>
        <end position="238"/>
    </location>
</feature>
<name>A0ABR3MEZ5_9TELE</name>
<evidence type="ECO:0000256" key="1">
    <source>
        <dbReference type="ARBA" id="ARBA00022723"/>
    </source>
</evidence>
<organism evidence="8 9">
    <name type="scientific">Cirrhinus molitorella</name>
    <name type="common">mud carp</name>
    <dbReference type="NCBI Taxonomy" id="172907"/>
    <lineage>
        <taxon>Eukaryota</taxon>
        <taxon>Metazoa</taxon>
        <taxon>Chordata</taxon>
        <taxon>Craniata</taxon>
        <taxon>Vertebrata</taxon>
        <taxon>Euteleostomi</taxon>
        <taxon>Actinopterygii</taxon>
        <taxon>Neopterygii</taxon>
        <taxon>Teleostei</taxon>
        <taxon>Ostariophysi</taxon>
        <taxon>Cypriniformes</taxon>
        <taxon>Cyprinidae</taxon>
        <taxon>Labeoninae</taxon>
        <taxon>Labeonini</taxon>
        <taxon>Cirrhinus</taxon>
    </lineage>
</organism>
<feature type="domain" description="C2H2-type" evidence="7">
    <location>
        <begin position="267"/>
        <end position="293"/>
    </location>
</feature>
<keyword evidence="3 5" id="KW-0863">Zinc-finger</keyword>
<keyword evidence="2" id="KW-0677">Repeat</keyword>
<reference evidence="8 9" key="1">
    <citation type="submission" date="2023-09" db="EMBL/GenBank/DDBJ databases">
        <authorList>
            <person name="Wang M."/>
        </authorList>
    </citation>
    <scope>NUCLEOTIDE SEQUENCE [LARGE SCALE GENOMIC DNA]</scope>
    <source>
        <strain evidence="8">GT-2023</strain>
        <tissue evidence="8">Liver</tissue>
    </source>
</reference>
<keyword evidence="4" id="KW-0862">Zinc</keyword>
<dbReference type="Proteomes" id="UP001558613">
    <property type="component" value="Unassembled WGS sequence"/>
</dbReference>
<accession>A0ABR3MEZ5</accession>
<evidence type="ECO:0000256" key="4">
    <source>
        <dbReference type="ARBA" id="ARBA00022833"/>
    </source>
</evidence>
<comment type="caution">
    <text evidence="8">The sequence shown here is derived from an EMBL/GenBank/DDBJ whole genome shotgun (WGS) entry which is preliminary data.</text>
</comment>
<proteinExistence type="predicted"/>
<evidence type="ECO:0000313" key="9">
    <source>
        <dbReference type="Proteomes" id="UP001558613"/>
    </source>
</evidence>
<dbReference type="SUPFAM" id="SSF57667">
    <property type="entry name" value="beta-beta-alpha zinc fingers"/>
    <property type="match status" value="3"/>
</dbReference>
<feature type="domain" description="C2H2-type" evidence="7">
    <location>
        <begin position="239"/>
        <end position="266"/>
    </location>
</feature>
<evidence type="ECO:0000313" key="8">
    <source>
        <dbReference type="EMBL" id="KAL1262569.1"/>
    </source>
</evidence>
<feature type="domain" description="C2H2-type" evidence="7">
    <location>
        <begin position="149"/>
        <end position="176"/>
    </location>
</feature>
<keyword evidence="9" id="KW-1185">Reference proteome</keyword>
<gene>
    <name evidence="8" type="ORF">QQF64_005308</name>
</gene>
<dbReference type="PANTHER" id="PTHR14196">
    <property type="entry name" value="ODD-SKIPPED - RELATED"/>
    <property type="match status" value="1"/>
</dbReference>
<evidence type="ECO:0000256" key="2">
    <source>
        <dbReference type="ARBA" id="ARBA00022737"/>
    </source>
</evidence>
<evidence type="ECO:0000259" key="7">
    <source>
        <dbReference type="PROSITE" id="PS50157"/>
    </source>
</evidence>
<dbReference type="PANTHER" id="PTHR14196:SF12">
    <property type="entry name" value="ZINC FINGER PROTEIN 208-LIKE"/>
    <property type="match status" value="1"/>
</dbReference>
<dbReference type="EMBL" id="JAYMGO010000013">
    <property type="protein sequence ID" value="KAL1262569.1"/>
    <property type="molecule type" value="Genomic_DNA"/>
</dbReference>
<dbReference type="Pfam" id="PF00096">
    <property type="entry name" value="zf-C2H2"/>
    <property type="match status" value="6"/>
</dbReference>
<dbReference type="PROSITE" id="PS00028">
    <property type="entry name" value="ZINC_FINGER_C2H2_1"/>
    <property type="match status" value="6"/>
</dbReference>
<feature type="domain" description="C2H2-type" evidence="7">
    <location>
        <begin position="121"/>
        <end position="148"/>
    </location>
</feature>
<feature type="region of interest" description="Disordered" evidence="6">
    <location>
        <begin position="93"/>
        <end position="112"/>
    </location>
</feature>